<dbReference type="Proteomes" id="UP000029714">
    <property type="component" value="Unassembled WGS sequence"/>
</dbReference>
<dbReference type="GO" id="GO:0006888">
    <property type="term" value="P:endoplasmic reticulum to Golgi vesicle-mediated transport"/>
    <property type="evidence" value="ECO:0007669"/>
    <property type="project" value="TreeGrafter"/>
</dbReference>
<keyword evidence="2" id="KW-0808">Transferase</keyword>
<dbReference type="SUPFAM" id="SSF53335">
    <property type="entry name" value="S-adenosyl-L-methionine-dependent methyltransferases"/>
    <property type="match status" value="1"/>
</dbReference>
<proteinExistence type="predicted"/>
<dbReference type="GO" id="GO:0016197">
    <property type="term" value="P:endosomal transport"/>
    <property type="evidence" value="ECO:0007669"/>
    <property type="project" value="TreeGrafter"/>
</dbReference>
<evidence type="ECO:0000313" key="3">
    <source>
        <dbReference type="Proteomes" id="UP000029714"/>
    </source>
</evidence>
<reference evidence="2 3" key="2">
    <citation type="journal article" date="2016" name="Infect. Immun.">
        <title>Helicobacter saguini, a Novel Helicobacter Isolated from Cotton-Top Tamarins with Ulcerative Colitis, Has Proinflammatory Properties and Induces Typhlocolitis and Dysplasia in Gnotobiotic IL-10-/- Mice.</title>
        <authorList>
            <person name="Shen Z."/>
            <person name="Mannion A."/>
            <person name="Whary M.T."/>
            <person name="Muthupalani S."/>
            <person name="Sheh A."/>
            <person name="Feng Y."/>
            <person name="Gong G."/>
            <person name="Vandamme P."/>
            <person name="Holcombe H.R."/>
            <person name="Paster B.J."/>
            <person name="Fox J.G."/>
        </authorList>
    </citation>
    <scope>NUCLEOTIDE SEQUENCE [LARGE SCALE GENOMIC DNA]</scope>
    <source>
        <strain evidence="2 3">MIT 97-6194</strain>
    </source>
</reference>
<accession>A0A4U8T3H8</accession>
<evidence type="ECO:0000313" key="2">
    <source>
        <dbReference type="EMBL" id="TLD94026.1"/>
    </source>
</evidence>
<gene>
    <name evidence="2" type="ORF">LS64_007670</name>
</gene>
<dbReference type="GO" id="GO:0032259">
    <property type="term" value="P:methylation"/>
    <property type="evidence" value="ECO:0007669"/>
    <property type="project" value="UniProtKB-KW"/>
</dbReference>
<dbReference type="NCBIfam" id="TIGR01444">
    <property type="entry name" value="fkbM_fam"/>
    <property type="match status" value="1"/>
</dbReference>
<dbReference type="GO" id="GO:0008168">
    <property type="term" value="F:methyltransferase activity"/>
    <property type="evidence" value="ECO:0007669"/>
    <property type="project" value="UniProtKB-KW"/>
</dbReference>
<name>A0A4U8T3H8_9HELI</name>
<comment type="caution">
    <text evidence="2">The sequence shown here is derived from an EMBL/GenBank/DDBJ whole genome shotgun (WGS) entry which is preliminary data.</text>
</comment>
<dbReference type="PANTHER" id="PTHR34009">
    <property type="entry name" value="PROTEIN STAR"/>
    <property type="match status" value="1"/>
</dbReference>
<keyword evidence="3" id="KW-1185">Reference proteome</keyword>
<sequence length="302" mass="34992">MKFFQVIKNHGSKDVRLFNISLFKRERQVLNATGGGGVEYVRYRYRILNIPIYRTYILTEPILYDGIYQNPISKAVSLLDIMWQSQIQGVPYRGQLGQDLIAYVIFKGKKDGFFADIAAHDGVNINNTYMFEKLGWQGFCVEANPKTFETLRQNRKCDCYNVAVFSENIGKTRFAITNDATSVLDSLELTLSDAHKKRMEDSAKMNVEYIEVQTTTFNELMAHYPNVTHIDFLSLDIEGGELDVLKGIDFDKYSFGLMTIEHNFIESTKREIIDLLRQKGYRILFQNGWDIMFVKDDRIIFV</sequence>
<dbReference type="Pfam" id="PF05050">
    <property type="entry name" value="Methyltransf_21"/>
    <property type="match status" value="1"/>
</dbReference>
<dbReference type="InterPro" id="IPR053202">
    <property type="entry name" value="EGF_Rcpt_Signaling_Reg"/>
</dbReference>
<protein>
    <submittedName>
        <fullName evidence="2">FkbM family methyltransferase</fullName>
    </submittedName>
</protein>
<feature type="domain" description="Methyltransferase FkbM" evidence="1">
    <location>
        <begin position="116"/>
        <end position="283"/>
    </location>
</feature>
<dbReference type="InterPro" id="IPR029063">
    <property type="entry name" value="SAM-dependent_MTases_sf"/>
</dbReference>
<dbReference type="OrthoDB" id="9810122at2"/>
<dbReference type="AlphaFoldDB" id="A0A4U8T3H8"/>
<dbReference type="Gene3D" id="3.40.50.150">
    <property type="entry name" value="Vaccinia Virus protein VP39"/>
    <property type="match status" value="1"/>
</dbReference>
<dbReference type="InterPro" id="IPR006342">
    <property type="entry name" value="FkbM_mtfrase"/>
</dbReference>
<dbReference type="EMBL" id="JRMP02000011">
    <property type="protein sequence ID" value="TLD94026.1"/>
    <property type="molecule type" value="Genomic_DNA"/>
</dbReference>
<dbReference type="RefSeq" id="WP_118988402.1">
    <property type="nucleotide sequence ID" value="NZ_JRMP02000011.1"/>
</dbReference>
<dbReference type="PANTHER" id="PTHR34009:SF2">
    <property type="entry name" value="PROTEIN STAR"/>
    <property type="match status" value="1"/>
</dbReference>
<dbReference type="GO" id="GO:0005737">
    <property type="term" value="C:cytoplasm"/>
    <property type="evidence" value="ECO:0007669"/>
    <property type="project" value="GOC"/>
</dbReference>
<keyword evidence="2" id="KW-0489">Methyltransferase</keyword>
<reference evidence="2 3" key="1">
    <citation type="journal article" date="2014" name="Genome Announc.">
        <title>Draft genome sequences of eight enterohepatic helicobacter species isolated from both laboratory and wild rodents.</title>
        <authorList>
            <person name="Sheh A."/>
            <person name="Shen Z."/>
            <person name="Fox J.G."/>
        </authorList>
    </citation>
    <scope>NUCLEOTIDE SEQUENCE [LARGE SCALE GENOMIC DNA]</scope>
    <source>
        <strain evidence="2 3">MIT 97-6194</strain>
    </source>
</reference>
<evidence type="ECO:0000259" key="1">
    <source>
        <dbReference type="Pfam" id="PF05050"/>
    </source>
</evidence>
<dbReference type="GO" id="GO:0005886">
    <property type="term" value="C:plasma membrane"/>
    <property type="evidence" value="ECO:0007669"/>
    <property type="project" value="TreeGrafter"/>
</dbReference>
<organism evidence="2 3">
    <name type="scientific">Helicobacter saguini</name>
    <dbReference type="NCBI Taxonomy" id="1548018"/>
    <lineage>
        <taxon>Bacteria</taxon>
        <taxon>Pseudomonadati</taxon>
        <taxon>Campylobacterota</taxon>
        <taxon>Epsilonproteobacteria</taxon>
        <taxon>Campylobacterales</taxon>
        <taxon>Helicobacteraceae</taxon>
        <taxon>Helicobacter</taxon>
    </lineage>
</organism>